<feature type="transmembrane region" description="Helical" evidence="10">
    <location>
        <begin position="1134"/>
        <end position="1155"/>
    </location>
</feature>
<reference evidence="13" key="1">
    <citation type="journal article" date="2020" name="Stud. Mycol.">
        <title>101 Dothideomycetes genomes: a test case for predicting lifestyles and emergence of pathogens.</title>
        <authorList>
            <person name="Haridas S."/>
            <person name="Albert R."/>
            <person name="Binder M."/>
            <person name="Bloem J."/>
            <person name="Labutti K."/>
            <person name="Salamov A."/>
            <person name="Andreopoulos B."/>
            <person name="Baker S."/>
            <person name="Barry K."/>
            <person name="Bills G."/>
            <person name="Bluhm B."/>
            <person name="Cannon C."/>
            <person name="Castanera R."/>
            <person name="Culley D."/>
            <person name="Daum C."/>
            <person name="Ezra D."/>
            <person name="Gonzalez J."/>
            <person name="Henrissat B."/>
            <person name="Kuo A."/>
            <person name="Liang C."/>
            <person name="Lipzen A."/>
            <person name="Lutzoni F."/>
            <person name="Magnuson J."/>
            <person name="Mondo S."/>
            <person name="Nolan M."/>
            <person name="Ohm R."/>
            <person name="Pangilinan J."/>
            <person name="Park H.-J."/>
            <person name="Ramirez L."/>
            <person name="Alfaro M."/>
            <person name="Sun H."/>
            <person name="Tritt A."/>
            <person name="Yoshinaga Y."/>
            <person name="Zwiers L.-H."/>
            <person name="Turgeon B."/>
            <person name="Goodwin S."/>
            <person name="Spatafora J."/>
            <person name="Crous P."/>
            <person name="Grigoriev I."/>
        </authorList>
    </citation>
    <scope>NUCLEOTIDE SEQUENCE</scope>
    <source>
        <strain evidence="13">ATCC 16933</strain>
    </source>
</reference>
<evidence type="ECO:0000256" key="3">
    <source>
        <dbReference type="ARBA" id="ARBA00022692"/>
    </source>
</evidence>
<dbReference type="PROSITE" id="PS50893">
    <property type="entry name" value="ABC_TRANSPORTER_2"/>
    <property type="match status" value="2"/>
</dbReference>
<feature type="non-terminal residue" evidence="13">
    <location>
        <position position="1"/>
    </location>
</feature>
<dbReference type="SUPFAM" id="SSF52540">
    <property type="entry name" value="P-loop containing nucleoside triphosphate hydrolases"/>
    <property type="match status" value="2"/>
</dbReference>
<name>A0A6A6NPN3_9PEZI</name>
<keyword evidence="3 10" id="KW-0812">Transmembrane</keyword>
<dbReference type="InterPro" id="IPR003593">
    <property type="entry name" value="AAA+_ATPase"/>
</dbReference>
<comment type="subcellular location">
    <subcellularLocation>
        <location evidence="1">Membrane</location>
        <topology evidence="1">Multi-pass membrane protein</topology>
    </subcellularLocation>
</comment>
<evidence type="ECO:0000256" key="10">
    <source>
        <dbReference type="SAM" id="Phobius"/>
    </source>
</evidence>
<dbReference type="GO" id="GO:0016020">
    <property type="term" value="C:membrane"/>
    <property type="evidence" value="ECO:0007669"/>
    <property type="project" value="UniProtKB-SubCell"/>
</dbReference>
<feature type="domain" description="ABC transporter" evidence="11">
    <location>
        <begin position="624"/>
        <end position="848"/>
    </location>
</feature>
<feature type="transmembrane region" description="Helical" evidence="10">
    <location>
        <begin position="109"/>
        <end position="128"/>
    </location>
</feature>
<feature type="transmembrane region" description="Helical" evidence="10">
    <location>
        <begin position="454"/>
        <end position="474"/>
    </location>
</feature>
<evidence type="ECO:0000256" key="9">
    <source>
        <dbReference type="SAM" id="MobiDB-lite"/>
    </source>
</evidence>
<dbReference type="GO" id="GO:0016887">
    <property type="term" value="F:ATP hydrolysis activity"/>
    <property type="evidence" value="ECO:0007669"/>
    <property type="project" value="InterPro"/>
</dbReference>
<keyword evidence="7 10" id="KW-1133">Transmembrane helix</keyword>
<dbReference type="PANTHER" id="PTHR24223:SF415">
    <property type="entry name" value="FI20190P1"/>
    <property type="match status" value="1"/>
</dbReference>
<evidence type="ECO:0000259" key="12">
    <source>
        <dbReference type="PROSITE" id="PS50929"/>
    </source>
</evidence>
<feature type="transmembrane region" description="Helical" evidence="10">
    <location>
        <begin position="289"/>
        <end position="314"/>
    </location>
</feature>
<feature type="transmembrane region" description="Helical" evidence="10">
    <location>
        <begin position="530"/>
        <end position="554"/>
    </location>
</feature>
<dbReference type="SMART" id="SM00382">
    <property type="entry name" value="AAA"/>
    <property type="match status" value="2"/>
</dbReference>
<feature type="domain" description="ABC transmembrane type-1" evidence="12">
    <location>
        <begin position="930"/>
        <end position="1189"/>
    </location>
</feature>
<organism evidence="13 14">
    <name type="scientific">Lineolata rhizophorae</name>
    <dbReference type="NCBI Taxonomy" id="578093"/>
    <lineage>
        <taxon>Eukaryota</taxon>
        <taxon>Fungi</taxon>
        <taxon>Dikarya</taxon>
        <taxon>Ascomycota</taxon>
        <taxon>Pezizomycotina</taxon>
        <taxon>Dothideomycetes</taxon>
        <taxon>Dothideomycetes incertae sedis</taxon>
        <taxon>Lineolatales</taxon>
        <taxon>Lineolataceae</taxon>
        <taxon>Lineolata</taxon>
    </lineage>
</organism>
<feature type="domain" description="ABC transporter" evidence="11">
    <location>
        <begin position="1224"/>
        <end position="1453"/>
    </location>
</feature>
<evidence type="ECO:0000256" key="4">
    <source>
        <dbReference type="ARBA" id="ARBA00022737"/>
    </source>
</evidence>
<evidence type="ECO:0000256" key="7">
    <source>
        <dbReference type="ARBA" id="ARBA00022989"/>
    </source>
</evidence>
<evidence type="ECO:0000256" key="5">
    <source>
        <dbReference type="ARBA" id="ARBA00022741"/>
    </source>
</evidence>
<feature type="domain" description="ABC transmembrane type-1" evidence="12">
    <location>
        <begin position="253"/>
        <end position="593"/>
    </location>
</feature>
<evidence type="ECO:0000259" key="11">
    <source>
        <dbReference type="PROSITE" id="PS50893"/>
    </source>
</evidence>
<keyword evidence="2" id="KW-0813">Transport</keyword>
<dbReference type="OrthoDB" id="6500128at2759"/>
<dbReference type="GO" id="GO:0005737">
    <property type="term" value="C:cytoplasm"/>
    <property type="evidence" value="ECO:0007669"/>
    <property type="project" value="UniProtKB-ARBA"/>
</dbReference>
<dbReference type="PROSITE" id="PS50929">
    <property type="entry name" value="ABC_TM1F"/>
    <property type="match status" value="2"/>
</dbReference>
<dbReference type="InterPro" id="IPR036640">
    <property type="entry name" value="ABC1_TM_sf"/>
</dbReference>
<feature type="transmembrane region" description="Helical" evidence="10">
    <location>
        <begin position="140"/>
        <end position="161"/>
    </location>
</feature>
<feature type="transmembrane region" description="Helical" evidence="10">
    <location>
        <begin position="6"/>
        <end position="27"/>
    </location>
</feature>
<evidence type="ECO:0000256" key="8">
    <source>
        <dbReference type="ARBA" id="ARBA00023136"/>
    </source>
</evidence>
<sequence>GCVQVISIAPTIVAVLALLIDCSRPLLKWRPQWLRNFASEAEGPPDELFGLINRKRWTQYTAALILLSATGLTLSLVSAFKPWSLVGLILTSPWFIVTLLLIKDRPVSTPGLLLPVYIVTLLVELIGLCNPPQPDRNADALGITKACVSFCTIIVILLMPLRDPNMQNDHIARPSMPPTDHLGSPEDNLSLWQFMTVSWMTPLIALGKSRKLNDEDVWLLPYEFWHRRLHERFREIRGTVIRRLLAANGIDLIITAILGIVESLANFSAPVLLQQLLRAIEDDKASKRVAIIYAAIILAVRLVACQSAVFSLWYCRRCYERSRGEMITMIYEKTLSRKFVGYEASKEQTPQTNGVENGSTFHPHLKRGRLERVRRSMSQVFRWWKRPTMKDNSAAGATDTKKSASMGKILNLMRNDVYEVAQRFWEFPNLITKPLAFVLSIALIWKLLGWPCLIGMLTVIIAQLINVALVRALLRWERLRRAVTDAKLQITSQFVEAIRHLRWYDWQYEWLVKILDSRHEELRLRLMTNLWHTAISTTNLFASAMFPVVAFYAYTAIGGYPLRVDIAFPALQLFSMLDVSLRELPNLITVLLNAAIAVGRIENFMEEPDKEELFLGAGSTETTLALKEASFYWPGFPNPVLEDVSVSFPVGLTVICGKVGEGKSSLLQAILGELDKPCGKVIHPDEMIGYCAQTPWLQSMSIRENILFNAPFEERRYKQVLEACALTPDLANFKHGDLSNIGENGIGLSGGQKSRVALARAIYSRARILLLDDPFAALDHSTAETIIRRLFQGPLMQDRTICLVTHRTELCFGIADQVIEVTERTTHVLDVSKLKSDKSALERVTSEPQDEMDAKALEEQNDAAVPEKFIEEEHRATGGVMASVYWQYIKAGKLTWWIILIAIFAIFRLNRIANYWFLKKWGEAYENPHQKSVSDVLDRLPSPETNVKPWLLGFFLIALIQSILYFFSELTLMIIIYTAGKRLFAEVMHRVSCATFRFYDVTPVGRLMNRLTSDIGTLDGNISAQLQNCAWYFIAWVSSIVVIASVTPLFLIFSIALTAWFIFIFFRFLPTSQSLRRLEMVSLTPLMSNFGALVEGLTTVRAFRAQPHFQDRVIRVTDAFQKMDHFYWSLQAWLMYRFDALSAFSTFALTLLALYDGLSPGLTAFVLTTAANFVSATHTLCKRYGQLQMDFVSVERVIELLHLEEEPAGSVDPPASWPAFGDDIVFENVTIRYAPHLDPSLSNLSFNIPGGSTVAVTGRTGSGKSTLALTLLATILPQPGGHIWIGNIDITQVNVHALRRRVTFVAQDPVLFPGTIRQNLDPINEHSDQECGDVLRRMLGPEWSLTSHIDGGGRNLSQGQRQLVGLGRAVLRRSPIVILDEATASIDRKTAMYIQQVLRDELKESTVITIAHRVEAVKDADYCIILENGRVKECGPARTGAERQSSGVSSSQASDA</sequence>
<dbReference type="FunFam" id="3.40.50.300:FF:001577">
    <property type="entry name" value="ABC bile acid transporter"/>
    <property type="match status" value="1"/>
</dbReference>
<keyword evidence="4" id="KW-0677">Repeat</keyword>
<feature type="transmembrane region" description="Helical" evidence="10">
    <location>
        <begin position="430"/>
        <end position="448"/>
    </location>
</feature>
<feature type="transmembrane region" description="Helical" evidence="10">
    <location>
        <begin position="894"/>
        <end position="913"/>
    </location>
</feature>
<dbReference type="Pfam" id="PF00664">
    <property type="entry name" value="ABC_membrane"/>
    <property type="match status" value="2"/>
</dbReference>
<dbReference type="CDD" id="cd18604">
    <property type="entry name" value="ABC_6TM_VMR1_D2_like"/>
    <property type="match status" value="1"/>
</dbReference>
<dbReference type="Proteomes" id="UP000799766">
    <property type="component" value="Unassembled WGS sequence"/>
</dbReference>
<dbReference type="PANTHER" id="PTHR24223">
    <property type="entry name" value="ATP-BINDING CASSETTE SUB-FAMILY C"/>
    <property type="match status" value="1"/>
</dbReference>
<dbReference type="Gene3D" id="1.20.1560.10">
    <property type="entry name" value="ABC transporter type 1, transmembrane domain"/>
    <property type="match status" value="2"/>
</dbReference>
<feature type="region of interest" description="Disordered" evidence="9">
    <location>
        <begin position="1436"/>
        <end position="1456"/>
    </location>
</feature>
<protein>
    <submittedName>
        <fullName evidence="13">ABC transporter</fullName>
    </submittedName>
</protein>
<dbReference type="InterPro" id="IPR011527">
    <property type="entry name" value="ABC1_TM_dom"/>
</dbReference>
<dbReference type="GO" id="GO:0005524">
    <property type="term" value="F:ATP binding"/>
    <property type="evidence" value="ECO:0007669"/>
    <property type="project" value="UniProtKB-KW"/>
</dbReference>
<dbReference type="SUPFAM" id="SSF90123">
    <property type="entry name" value="ABC transporter transmembrane region"/>
    <property type="match status" value="2"/>
</dbReference>
<dbReference type="InterPro" id="IPR050173">
    <property type="entry name" value="ABC_transporter_C-like"/>
</dbReference>
<dbReference type="Gene3D" id="3.40.50.300">
    <property type="entry name" value="P-loop containing nucleotide triphosphate hydrolases"/>
    <property type="match status" value="2"/>
</dbReference>
<evidence type="ECO:0000256" key="1">
    <source>
        <dbReference type="ARBA" id="ARBA00004141"/>
    </source>
</evidence>
<dbReference type="GO" id="GO:0140359">
    <property type="term" value="F:ABC-type transporter activity"/>
    <property type="evidence" value="ECO:0007669"/>
    <property type="project" value="InterPro"/>
</dbReference>
<evidence type="ECO:0000313" key="14">
    <source>
        <dbReference type="Proteomes" id="UP000799766"/>
    </source>
</evidence>
<keyword evidence="5" id="KW-0547">Nucleotide-binding</keyword>
<evidence type="ECO:0000313" key="13">
    <source>
        <dbReference type="EMBL" id="KAF2453467.1"/>
    </source>
</evidence>
<gene>
    <name evidence="13" type="ORF">BDY21DRAFT_293038</name>
</gene>
<dbReference type="InterPro" id="IPR027417">
    <property type="entry name" value="P-loop_NTPase"/>
</dbReference>
<dbReference type="CDD" id="cd03250">
    <property type="entry name" value="ABCC_MRP_domain1"/>
    <property type="match status" value="1"/>
</dbReference>
<dbReference type="FunFam" id="1.20.1560.10:FF:000013">
    <property type="entry name" value="ABC transporter C family member 2"/>
    <property type="match status" value="1"/>
</dbReference>
<dbReference type="InterPro" id="IPR003439">
    <property type="entry name" value="ABC_transporter-like_ATP-bd"/>
</dbReference>
<feature type="transmembrane region" description="Helical" evidence="10">
    <location>
        <begin position="1029"/>
        <end position="1046"/>
    </location>
</feature>
<dbReference type="Pfam" id="PF00005">
    <property type="entry name" value="ABC_tran"/>
    <property type="match status" value="2"/>
</dbReference>
<dbReference type="CDD" id="cd03244">
    <property type="entry name" value="ABCC_MRP_domain2"/>
    <property type="match status" value="1"/>
</dbReference>
<feature type="transmembrane region" description="Helical" evidence="10">
    <location>
        <begin position="57"/>
        <end position="77"/>
    </location>
</feature>
<dbReference type="FunFam" id="3.40.50.300:FF:001751">
    <property type="entry name" value="ABC bile acid transporter"/>
    <property type="match status" value="1"/>
</dbReference>
<feature type="compositionally biased region" description="Low complexity" evidence="9">
    <location>
        <begin position="1445"/>
        <end position="1456"/>
    </location>
</feature>
<feature type="transmembrane region" description="Helical" evidence="10">
    <location>
        <begin position="83"/>
        <end position="102"/>
    </location>
</feature>
<dbReference type="CDD" id="cd18596">
    <property type="entry name" value="ABC_6TM_VMR1_D1_like"/>
    <property type="match status" value="1"/>
</dbReference>
<feature type="transmembrane region" description="Helical" evidence="10">
    <location>
        <begin position="950"/>
        <end position="980"/>
    </location>
</feature>
<feature type="transmembrane region" description="Helical" evidence="10">
    <location>
        <begin position="244"/>
        <end position="269"/>
    </location>
</feature>
<proteinExistence type="predicted"/>
<accession>A0A6A6NPN3</accession>
<dbReference type="InterPro" id="IPR017871">
    <property type="entry name" value="ABC_transporter-like_CS"/>
</dbReference>
<keyword evidence="14" id="KW-1185">Reference proteome</keyword>
<evidence type="ECO:0000256" key="2">
    <source>
        <dbReference type="ARBA" id="ARBA00022448"/>
    </source>
</evidence>
<evidence type="ECO:0000256" key="6">
    <source>
        <dbReference type="ARBA" id="ARBA00022840"/>
    </source>
</evidence>
<dbReference type="EMBL" id="MU001697">
    <property type="protein sequence ID" value="KAF2453467.1"/>
    <property type="molecule type" value="Genomic_DNA"/>
</dbReference>
<dbReference type="PROSITE" id="PS00211">
    <property type="entry name" value="ABC_TRANSPORTER_1"/>
    <property type="match status" value="2"/>
</dbReference>
<keyword evidence="6" id="KW-0067">ATP-binding</keyword>
<keyword evidence="8 10" id="KW-0472">Membrane</keyword>